<evidence type="ECO:0000313" key="2">
    <source>
        <dbReference type="Proteomes" id="UP000815325"/>
    </source>
</evidence>
<gene>
    <name evidence="1" type="ORF">DUNSADRAFT_11761</name>
</gene>
<organism evidence="1 2">
    <name type="scientific">Dunaliella salina</name>
    <name type="common">Green alga</name>
    <name type="synonym">Protococcus salinus</name>
    <dbReference type="NCBI Taxonomy" id="3046"/>
    <lineage>
        <taxon>Eukaryota</taxon>
        <taxon>Viridiplantae</taxon>
        <taxon>Chlorophyta</taxon>
        <taxon>core chlorophytes</taxon>
        <taxon>Chlorophyceae</taxon>
        <taxon>CS clade</taxon>
        <taxon>Chlamydomonadales</taxon>
        <taxon>Dunaliellaceae</taxon>
        <taxon>Dunaliella</taxon>
    </lineage>
</organism>
<proteinExistence type="predicted"/>
<comment type="caution">
    <text evidence="1">The sequence shown here is derived from an EMBL/GenBank/DDBJ whole genome shotgun (WGS) entry which is preliminary data.</text>
</comment>
<name>A0ABQ7GCL4_DUNSA</name>
<evidence type="ECO:0008006" key="3">
    <source>
        <dbReference type="Google" id="ProtNLM"/>
    </source>
</evidence>
<protein>
    <recommendedName>
        <fullName evidence="3">Secreted protein</fullName>
    </recommendedName>
</protein>
<sequence length="141" mass="17227">MLGLCHAYVYPFYVFVHAVHEWFIHHTCFMFVLMDLCMSCVIVHAEHYWHTVAHDTHTTLNVRRRMNQHRREPPLRMRDDVQHFGWESFTLQVHAMHHNIRDTHTHERLLIRQYRSTTNNGYNVIPGEPLAYRFRNRRRAH</sequence>
<reference evidence="1" key="1">
    <citation type="submission" date="2017-08" db="EMBL/GenBank/DDBJ databases">
        <authorList>
            <person name="Polle J.E."/>
            <person name="Barry K."/>
            <person name="Cushman J."/>
            <person name="Schmutz J."/>
            <person name="Tran D."/>
            <person name="Hathwaick L.T."/>
            <person name="Yim W.C."/>
            <person name="Jenkins J."/>
            <person name="Mckie-Krisberg Z.M."/>
            <person name="Prochnik S."/>
            <person name="Lindquist E."/>
            <person name="Dockter R.B."/>
            <person name="Adam C."/>
            <person name="Molina H."/>
            <person name="Bunkerborg J."/>
            <person name="Jin E."/>
            <person name="Buchheim M."/>
            <person name="Magnuson J."/>
        </authorList>
    </citation>
    <scope>NUCLEOTIDE SEQUENCE</scope>
    <source>
        <strain evidence="1">CCAP 19/18</strain>
    </source>
</reference>
<dbReference type="Proteomes" id="UP000815325">
    <property type="component" value="Unassembled WGS sequence"/>
</dbReference>
<dbReference type="EMBL" id="MU069879">
    <property type="protein sequence ID" value="KAF5832351.1"/>
    <property type="molecule type" value="Genomic_DNA"/>
</dbReference>
<accession>A0ABQ7GCL4</accession>
<evidence type="ECO:0000313" key="1">
    <source>
        <dbReference type="EMBL" id="KAF5832351.1"/>
    </source>
</evidence>
<keyword evidence="2" id="KW-1185">Reference proteome</keyword>